<reference evidence="1" key="1">
    <citation type="submission" date="2017-04" db="EMBL/GenBank/DDBJ databases">
        <title>Genome deletions in a multicellular cyanobacterial endosymbiont for morphological adaptation in marine diatoms.</title>
        <authorList>
            <person name="Wang Y."/>
            <person name="Gao H."/>
            <person name="Li R."/>
            <person name="Xu X."/>
        </authorList>
    </citation>
    <scope>NUCLEOTIDE SEQUENCE</scope>
    <source>
        <strain evidence="1">FACHB 800</strain>
    </source>
</reference>
<dbReference type="AlphaFoldDB" id="A0A975T4M7"/>
<name>A0A975T4M7_9NOST</name>
<dbReference type="KEGG" id="rsin:B6N60_00693"/>
<proteinExistence type="predicted"/>
<gene>
    <name evidence="1" type="ORF">B6N60_00693</name>
</gene>
<evidence type="ECO:0000313" key="2">
    <source>
        <dbReference type="Proteomes" id="UP000683511"/>
    </source>
</evidence>
<dbReference type="EMBL" id="CP021056">
    <property type="protein sequence ID" value="QXE22015.1"/>
    <property type="molecule type" value="Genomic_DNA"/>
</dbReference>
<accession>A0A975T4M7</accession>
<organism evidence="1 2">
    <name type="scientific">Richelia sinica FACHB-800</name>
    <dbReference type="NCBI Taxonomy" id="1357546"/>
    <lineage>
        <taxon>Bacteria</taxon>
        <taxon>Bacillati</taxon>
        <taxon>Cyanobacteriota</taxon>
        <taxon>Cyanophyceae</taxon>
        <taxon>Nostocales</taxon>
        <taxon>Nostocaceae</taxon>
        <taxon>Richelia</taxon>
    </lineage>
</organism>
<evidence type="ECO:0000313" key="1">
    <source>
        <dbReference type="EMBL" id="QXE22015.1"/>
    </source>
</evidence>
<dbReference type="Proteomes" id="UP000683511">
    <property type="component" value="Chromosome"/>
</dbReference>
<keyword evidence="2" id="KW-1185">Reference proteome</keyword>
<dbReference type="RefSeq" id="WP_190601165.1">
    <property type="nucleotide sequence ID" value="NZ_CP021056.1"/>
</dbReference>
<sequence>MQVNVYLRGSGVTEVWLTPRCANRSSEVTEVTEVWLRHAARTEVTAVT</sequence>
<protein>
    <submittedName>
        <fullName evidence="1">Uncharacterized protein</fullName>
    </submittedName>
</protein>